<dbReference type="InterPro" id="IPR002410">
    <property type="entry name" value="Peptidase_S33"/>
</dbReference>
<reference evidence="6 7" key="1">
    <citation type="journal article" date="2023" name="Antonie Van Leeuwenhoek">
        <title>Mesoterricola silvestris gen. nov., sp. nov., Mesoterricola sediminis sp. nov., Geothrix oryzae sp. nov., Geothrix edaphica sp. nov., Geothrix rubra sp. nov., and Geothrix limicola sp. nov., six novel members of Acidobacteriota isolated from soils.</title>
        <authorList>
            <person name="Itoh H."/>
            <person name="Sugisawa Y."/>
            <person name="Mise K."/>
            <person name="Xu Z."/>
            <person name="Kuniyasu M."/>
            <person name="Ushijima N."/>
            <person name="Kawano K."/>
            <person name="Kobayashi E."/>
            <person name="Shiratori Y."/>
            <person name="Masuda Y."/>
            <person name="Senoo K."/>
        </authorList>
    </citation>
    <scope>NUCLEOTIDE SEQUENCE [LARGE SCALE GENOMIC DNA]</scope>
    <source>
        <strain evidence="6 7">Red804</strain>
    </source>
</reference>
<feature type="chain" id="PRO_5046024199" evidence="4">
    <location>
        <begin position="25"/>
        <end position="332"/>
    </location>
</feature>
<dbReference type="Gene3D" id="3.40.50.1820">
    <property type="entry name" value="alpha/beta hydrolase"/>
    <property type="match status" value="1"/>
</dbReference>
<evidence type="ECO:0000256" key="3">
    <source>
        <dbReference type="PIRNR" id="PIRNR005539"/>
    </source>
</evidence>
<dbReference type="Proteomes" id="UP001165069">
    <property type="component" value="Unassembled WGS sequence"/>
</dbReference>
<dbReference type="PIRSF" id="PIRSF005539">
    <property type="entry name" value="Pept_S33_TRI_F1"/>
    <property type="match status" value="1"/>
</dbReference>
<organism evidence="6 7">
    <name type="scientific">Geothrix limicola</name>
    <dbReference type="NCBI Taxonomy" id="2927978"/>
    <lineage>
        <taxon>Bacteria</taxon>
        <taxon>Pseudomonadati</taxon>
        <taxon>Acidobacteriota</taxon>
        <taxon>Holophagae</taxon>
        <taxon>Holophagales</taxon>
        <taxon>Holophagaceae</taxon>
        <taxon>Geothrix</taxon>
    </lineage>
</organism>
<dbReference type="InterPro" id="IPR050266">
    <property type="entry name" value="AB_hydrolase_sf"/>
</dbReference>
<dbReference type="NCBIfam" id="TIGR01250">
    <property type="entry name" value="pro_imino_pep_2"/>
    <property type="match status" value="1"/>
</dbReference>
<accession>A0ABQ5QCN8</accession>
<comment type="caution">
    <text evidence="6">The sequence shown here is derived from an EMBL/GenBank/DDBJ whole genome shotgun (WGS) entry which is preliminary data.</text>
</comment>
<sequence>MTDRVLRKAALSLVLSLMVGGLGAAPPPAQVYPVQEQFVDSGGVLIYVKTVGKGDPLILLHGGPGATHEYLLPHLLPLARHNRLVFIDERGSGRSQKLEDATRYTTEAMADDVEAVRKALGLGKVSVLGHSCGGVLAQAYALKYPANLSHLVLCSTFHSARAMNEVFRKMKEKMPPELRASIDRMEAEGLFGKGRPYERGRYTAEYAEAAWGQGYFPYLYGARPDPRFEASNAGPDDWAVYREMWGSHGEFVIDGNLTSVEYADRLPGLKMPTLITVGDHDECDPSLAREMNRLIPGSRLVVLPNSGHMTFVDQPKAFLEAVDGFLHPARTR</sequence>
<feature type="domain" description="AB hydrolase-1" evidence="5">
    <location>
        <begin position="56"/>
        <end position="175"/>
    </location>
</feature>
<evidence type="ECO:0000256" key="2">
    <source>
        <dbReference type="ARBA" id="ARBA00022801"/>
    </source>
</evidence>
<keyword evidence="4" id="KW-0732">Signal</keyword>
<dbReference type="PRINTS" id="PR00111">
    <property type="entry name" value="ABHYDROLASE"/>
</dbReference>
<gene>
    <name evidence="6" type="primary">pip3</name>
    <name evidence="6" type="ORF">GETHLI_07120</name>
</gene>
<dbReference type="InterPro" id="IPR029058">
    <property type="entry name" value="AB_hydrolase_fold"/>
</dbReference>
<dbReference type="EMBL" id="BSDE01000001">
    <property type="protein sequence ID" value="GLH72210.1"/>
    <property type="molecule type" value="Genomic_DNA"/>
</dbReference>
<feature type="signal peptide" evidence="4">
    <location>
        <begin position="1"/>
        <end position="24"/>
    </location>
</feature>
<dbReference type="PANTHER" id="PTHR43798">
    <property type="entry name" value="MONOACYLGLYCEROL LIPASE"/>
    <property type="match status" value="1"/>
</dbReference>
<keyword evidence="2 3" id="KW-0378">Hydrolase</keyword>
<dbReference type="Pfam" id="PF00561">
    <property type="entry name" value="Abhydrolase_1"/>
    <property type="match status" value="1"/>
</dbReference>
<name>A0ABQ5QCN8_9BACT</name>
<evidence type="ECO:0000313" key="6">
    <source>
        <dbReference type="EMBL" id="GLH72210.1"/>
    </source>
</evidence>
<proteinExistence type="inferred from homology"/>
<dbReference type="InterPro" id="IPR000073">
    <property type="entry name" value="AB_hydrolase_1"/>
</dbReference>
<protein>
    <submittedName>
        <fullName evidence="6">Proline iminopeptidase</fullName>
    </submittedName>
</protein>
<dbReference type="InterPro" id="IPR005945">
    <property type="entry name" value="Pro_imino_pep"/>
</dbReference>
<evidence type="ECO:0000313" key="7">
    <source>
        <dbReference type="Proteomes" id="UP001165069"/>
    </source>
</evidence>
<dbReference type="SUPFAM" id="SSF53474">
    <property type="entry name" value="alpha/beta-Hydrolases"/>
    <property type="match status" value="1"/>
</dbReference>
<comment type="similarity">
    <text evidence="1 3">Belongs to the peptidase S33 family.</text>
</comment>
<dbReference type="PANTHER" id="PTHR43798:SF31">
    <property type="entry name" value="AB HYDROLASE SUPERFAMILY PROTEIN YCLE"/>
    <property type="match status" value="1"/>
</dbReference>
<keyword evidence="7" id="KW-1185">Reference proteome</keyword>
<evidence type="ECO:0000256" key="4">
    <source>
        <dbReference type="SAM" id="SignalP"/>
    </source>
</evidence>
<evidence type="ECO:0000256" key="1">
    <source>
        <dbReference type="ARBA" id="ARBA00010088"/>
    </source>
</evidence>
<dbReference type="PRINTS" id="PR00793">
    <property type="entry name" value="PROAMNOPTASE"/>
</dbReference>
<dbReference type="RefSeq" id="WP_285570443.1">
    <property type="nucleotide sequence ID" value="NZ_BSDE01000001.1"/>
</dbReference>
<evidence type="ECO:0000259" key="5">
    <source>
        <dbReference type="Pfam" id="PF00561"/>
    </source>
</evidence>